<dbReference type="EMBL" id="KZ997403">
    <property type="protein sequence ID" value="RKO87462.1"/>
    <property type="molecule type" value="Genomic_DNA"/>
</dbReference>
<organism evidence="7 8">
    <name type="scientific">Blyttiomyces helicus</name>
    <dbReference type="NCBI Taxonomy" id="388810"/>
    <lineage>
        <taxon>Eukaryota</taxon>
        <taxon>Fungi</taxon>
        <taxon>Fungi incertae sedis</taxon>
        <taxon>Chytridiomycota</taxon>
        <taxon>Chytridiomycota incertae sedis</taxon>
        <taxon>Chytridiomycetes</taxon>
        <taxon>Chytridiomycetes incertae sedis</taxon>
        <taxon>Blyttiomyces</taxon>
    </lineage>
</organism>
<dbReference type="Gene3D" id="1.20.272.10">
    <property type="match status" value="1"/>
</dbReference>
<dbReference type="SUPFAM" id="SSF52540">
    <property type="entry name" value="P-loop containing nucleoside triphosphate hydrolases"/>
    <property type="match status" value="1"/>
</dbReference>
<proteinExistence type="inferred from homology"/>
<protein>
    <recommendedName>
        <fullName evidence="5">Replication factor C subunit 5</fullName>
    </recommendedName>
</protein>
<feature type="domain" description="AAA+ ATPase" evidence="6">
    <location>
        <begin position="34"/>
        <end position="187"/>
    </location>
</feature>
<keyword evidence="8" id="KW-1185">Reference proteome</keyword>
<dbReference type="InterPro" id="IPR027417">
    <property type="entry name" value="P-loop_NTPase"/>
</dbReference>
<dbReference type="Gene3D" id="1.10.8.60">
    <property type="match status" value="1"/>
</dbReference>
<dbReference type="PANTHER" id="PTHR11669:SF1">
    <property type="entry name" value="REPLICATION FACTOR C SUBUNIT 3"/>
    <property type="match status" value="1"/>
</dbReference>
<keyword evidence="3" id="KW-0235">DNA replication</keyword>
<evidence type="ECO:0000313" key="7">
    <source>
        <dbReference type="EMBL" id="RKO87462.1"/>
    </source>
</evidence>
<dbReference type="GO" id="GO:0005663">
    <property type="term" value="C:DNA replication factor C complex"/>
    <property type="evidence" value="ECO:0007669"/>
    <property type="project" value="TreeGrafter"/>
</dbReference>
<dbReference type="SMART" id="SM00382">
    <property type="entry name" value="AAA"/>
    <property type="match status" value="1"/>
</dbReference>
<dbReference type="Pfam" id="PF22534">
    <property type="entry name" value="RFC_C"/>
    <property type="match status" value="1"/>
</dbReference>
<evidence type="ECO:0000256" key="2">
    <source>
        <dbReference type="ARBA" id="ARBA00005378"/>
    </source>
</evidence>
<dbReference type="InterPro" id="IPR008921">
    <property type="entry name" value="DNA_pol3_clamp-load_cplx_C"/>
</dbReference>
<dbReference type="Pfam" id="PF13177">
    <property type="entry name" value="DNA_pol3_delta2"/>
    <property type="match status" value="1"/>
</dbReference>
<dbReference type="Gene3D" id="3.40.50.300">
    <property type="entry name" value="P-loop containing nucleotide triphosphate hydrolases"/>
    <property type="match status" value="1"/>
</dbReference>
<dbReference type="InterPro" id="IPR050238">
    <property type="entry name" value="DNA_Rep/Repair_Clamp_Loader"/>
</dbReference>
<dbReference type="Pfam" id="PF21960">
    <property type="entry name" value="RCF1-5-like_lid"/>
    <property type="match status" value="1"/>
</dbReference>
<comment type="similarity">
    <text evidence="2">Belongs to the activator 1 small subunits family.</text>
</comment>
<dbReference type="FunFam" id="1.10.8.60:FF:000030">
    <property type="entry name" value="replication factor C subunit 3"/>
    <property type="match status" value="1"/>
</dbReference>
<dbReference type="GO" id="GO:0031390">
    <property type="term" value="C:Ctf18 RFC-like complex"/>
    <property type="evidence" value="ECO:0007669"/>
    <property type="project" value="TreeGrafter"/>
</dbReference>
<dbReference type="CDD" id="cd00009">
    <property type="entry name" value="AAA"/>
    <property type="match status" value="1"/>
</dbReference>
<accession>A0A4P9W662</accession>
<comment type="subcellular location">
    <subcellularLocation>
        <location evidence="1">Nucleus</location>
    </subcellularLocation>
</comment>
<evidence type="ECO:0000256" key="5">
    <source>
        <dbReference type="ARBA" id="ARBA00070185"/>
    </source>
</evidence>
<dbReference type="AlphaFoldDB" id="A0A4P9W662"/>
<dbReference type="FunFam" id="3.40.50.300:FF:000136">
    <property type="entry name" value="Replication factor C subunit 5"/>
    <property type="match status" value="1"/>
</dbReference>
<evidence type="ECO:0000313" key="8">
    <source>
        <dbReference type="Proteomes" id="UP000269721"/>
    </source>
</evidence>
<dbReference type="GO" id="GO:0031391">
    <property type="term" value="C:Elg1 RFC-like complex"/>
    <property type="evidence" value="ECO:0007669"/>
    <property type="project" value="TreeGrafter"/>
</dbReference>
<evidence type="ECO:0000256" key="1">
    <source>
        <dbReference type="ARBA" id="ARBA00004123"/>
    </source>
</evidence>
<dbReference type="GO" id="GO:0031389">
    <property type="term" value="C:Rad17 RFC-like complex"/>
    <property type="evidence" value="ECO:0007669"/>
    <property type="project" value="TreeGrafter"/>
</dbReference>
<gene>
    <name evidence="7" type="ORF">BDK51DRAFT_16215</name>
</gene>
<name>A0A4P9W662_9FUNG</name>
<dbReference type="GO" id="GO:0006281">
    <property type="term" value="P:DNA repair"/>
    <property type="evidence" value="ECO:0007669"/>
    <property type="project" value="UniProtKB-ARBA"/>
</dbReference>
<dbReference type="GO" id="GO:0003689">
    <property type="term" value="F:DNA clamp loader activity"/>
    <property type="evidence" value="ECO:0007669"/>
    <property type="project" value="TreeGrafter"/>
</dbReference>
<evidence type="ECO:0000259" key="6">
    <source>
        <dbReference type="SMART" id="SM00382"/>
    </source>
</evidence>
<dbReference type="InterPro" id="IPR003593">
    <property type="entry name" value="AAA+_ATPase"/>
</dbReference>
<dbReference type="SUPFAM" id="SSF48019">
    <property type="entry name" value="post-AAA+ oligomerization domain-like"/>
    <property type="match status" value="1"/>
</dbReference>
<dbReference type="OrthoDB" id="761538at2759"/>
<dbReference type="Proteomes" id="UP000269721">
    <property type="component" value="Unassembled WGS sequence"/>
</dbReference>
<reference evidence="8" key="1">
    <citation type="journal article" date="2018" name="Nat. Microbiol.">
        <title>Leveraging single-cell genomics to expand the fungal tree of life.</title>
        <authorList>
            <person name="Ahrendt S.R."/>
            <person name="Quandt C.A."/>
            <person name="Ciobanu D."/>
            <person name="Clum A."/>
            <person name="Salamov A."/>
            <person name="Andreopoulos B."/>
            <person name="Cheng J.F."/>
            <person name="Woyke T."/>
            <person name="Pelin A."/>
            <person name="Henrissat B."/>
            <person name="Reynolds N.K."/>
            <person name="Benny G.L."/>
            <person name="Smith M.E."/>
            <person name="James T.Y."/>
            <person name="Grigoriev I.V."/>
        </authorList>
    </citation>
    <scope>NUCLEOTIDE SEQUENCE [LARGE SCALE GENOMIC DNA]</scope>
</reference>
<dbReference type="PANTHER" id="PTHR11669">
    <property type="entry name" value="REPLICATION FACTOR C / DNA POLYMERASE III GAMMA-TAU SUBUNIT"/>
    <property type="match status" value="1"/>
</dbReference>
<dbReference type="GO" id="GO:0003677">
    <property type="term" value="F:DNA binding"/>
    <property type="evidence" value="ECO:0007669"/>
    <property type="project" value="InterPro"/>
</dbReference>
<dbReference type="FunFam" id="1.20.272.10:FF:000002">
    <property type="entry name" value="Replication factor C subunit 3"/>
    <property type="match status" value="1"/>
</dbReference>
<keyword evidence="4" id="KW-0539">Nucleus</keyword>
<dbReference type="GO" id="GO:0006271">
    <property type="term" value="P:DNA strand elongation involved in DNA replication"/>
    <property type="evidence" value="ECO:0007669"/>
    <property type="project" value="UniProtKB-ARBA"/>
</dbReference>
<evidence type="ECO:0000256" key="3">
    <source>
        <dbReference type="ARBA" id="ARBA00022705"/>
    </source>
</evidence>
<evidence type="ECO:0000256" key="4">
    <source>
        <dbReference type="ARBA" id="ARBA00023242"/>
    </source>
</evidence>
<sequence>MSLWVDRYRPASLDDLTYHEKLTDQLKRLAESGEFPHLLVYGPPGAGKKTRVVSVLRELYGPGVEKLKIDLREFVTPSGKKLEINVVSSNYHLEMTPSDVGIYDRVVIQDLIKEIAQTQQVDSNAKRAFKVVVFNEADSLSRDAQAALRRTMEKYMGNLRVILCCESSSKIISPIRSRCLLVRVASPSMEEVCAVLEKIAVKQGFDLPAPLARRIADFAGGNLRKAVLSLEALHVQNGNRSPLTSDLEPTLTDWEVFIRDLATLILGEQTPARLAMVRGKLYELLTHCIPASIVLKTLAFELIRNVDGQLKPAIVADAAEFEHRLRIGSKAIFHLEAFVARFMSVYKGYLIEVSGM</sequence>